<dbReference type="Proteomes" id="UP001597182">
    <property type="component" value="Unassembled WGS sequence"/>
</dbReference>
<comment type="caution">
    <text evidence="1">The sequence shown here is derived from an EMBL/GenBank/DDBJ whole genome shotgun (WGS) entry which is preliminary data.</text>
</comment>
<dbReference type="EMBL" id="JBHTMB010000328">
    <property type="protein sequence ID" value="MFD1238028.1"/>
    <property type="molecule type" value="Genomic_DNA"/>
</dbReference>
<organism evidence="1 2">
    <name type="scientific">Pseudonocardia benzenivorans</name>
    <dbReference type="NCBI Taxonomy" id="228005"/>
    <lineage>
        <taxon>Bacteria</taxon>
        <taxon>Bacillati</taxon>
        <taxon>Actinomycetota</taxon>
        <taxon>Actinomycetes</taxon>
        <taxon>Pseudonocardiales</taxon>
        <taxon>Pseudonocardiaceae</taxon>
        <taxon>Pseudonocardia</taxon>
    </lineage>
</organism>
<keyword evidence="2" id="KW-1185">Reference proteome</keyword>
<evidence type="ECO:0000313" key="1">
    <source>
        <dbReference type="EMBL" id="MFD1238028.1"/>
    </source>
</evidence>
<accession>A0ABW3VU42</accession>
<sequence length="112" mass="12136">MVEWTDVMERFSVGDSLQPLIGSSRLTVDSIDENEICIRQRLWRACVTRAELAVGDGILTSAPAGTTPVQLSELIRDRYASGTDVVTDCTRIPNLVAVVLYNMGVVPNAAPS</sequence>
<proteinExistence type="predicted"/>
<gene>
    <name evidence="1" type="ORF">ACFQ34_32495</name>
</gene>
<reference evidence="2" key="1">
    <citation type="journal article" date="2019" name="Int. J. Syst. Evol. Microbiol.">
        <title>The Global Catalogue of Microorganisms (GCM) 10K type strain sequencing project: providing services to taxonomists for standard genome sequencing and annotation.</title>
        <authorList>
            <consortium name="The Broad Institute Genomics Platform"/>
            <consortium name="The Broad Institute Genome Sequencing Center for Infectious Disease"/>
            <person name="Wu L."/>
            <person name="Ma J."/>
        </authorList>
    </citation>
    <scope>NUCLEOTIDE SEQUENCE [LARGE SCALE GENOMIC DNA]</scope>
    <source>
        <strain evidence="2">CCUG 49018</strain>
    </source>
</reference>
<protein>
    <submittedName>
        <fullName evidence="1">Uncharacterized protein</fullName>
    </submittedName>
</protein>
<dbReference type="RefSeq" id="WP_013676936.1">
    <property type="nucleotide sequence ID" value="NZ_BAABKS010000006.1"/>
</dbReference>
<name>A0ABW3VU42_9PSEU</name>
<evidence type="ECO:0000313" key="2">
    <source>
        <dbReference type="Proteomes" id="UP001597182"/>
    </source>
</evidence>